<dbReference type="InterPro" id="IPR023214">
    <property type="entry name" value="HAD_sf"/>
</dbReference>
<keyword evidence="7" id="KW-0067">ATP-binding</keyword>
<keyword evidence="10" id="KW-0472">Membrane</keyword>
<evidence type="ECO:0000313" key="12">
    <source>
        <dbReference type="Proteomes" id="UP000187406"/>
    </source>
</evidence>
<keyword evidence="8" id="KW-0460">Magnesium</keyword>
<name>A0A1Q3BVK2_CEPFO</name>
<evidence type="ECO:0000256" key="10">
    <source>
        <dbReference type="ARBA" id="ARBA00023136"/>
    </source>
</evidence>
<protein>
    <submittedName>
        <fullName evidence="11">Uncharacterized protein</fullName>
    </submittedName>
</protein>
<feature type="non-terminal residue" evidence="11">
    <location>
        <position position="1"/>
    </location>
</feature>
<dbReference type="GO" id="GO:0005524">
    <property type="term" value="F:ATP binding"/>
    <property type="evidence" value="ECO:0007669"/>
    <property type="project" value="UniProtKB-KW"/>
</dbReference>
<feature type="non-terminal residue" evidence="11">
    <location>
        <position position="187"/>
    </location>
</feature>
<dbReference type="AlphaFoldDB" id="A0A1Q3BVK2"/>
<comment type="caution">
    <text evidence="11">The sequence shown here is derived from an EMBL/GenBank/DDBJ whole genome shotgun (WGS) entry which is preliminary data.</text>
</comment>
<sequence length="187" mass="20477">AQASRTENQDAIDIAIVGMLADPKEKAHASIQEVHFLPFNPTDKCTTLTYIDGDAKMHRVSKGAPEHVNSPHNLFSMVHAVIDKFAKQGLRSLAVAYQEVPEGTKDSPAGDQLVIGKETGRRLGIGTNMYPSSTLLGQVKDESIVALPIDERIEKADGFAGVFPEHKYEIVKRLQAWKHICEMDGDG</sequence>
<accession>A0A1Q3BVK2</accession>
<dbReference type="Gene3D" id="3.40.1110.10">
    <property type="entry name" value="Calcium-transporting ATPase, cytoplasmic domain N"/>
    <property type="match status" value="1"/>
</dbReference>
<gene>
    <name evidence="11" type="ORF">CFOL_v3_15302</name>
</gene>
<keyword evidence="3" id="KW-0597">Phosphoprotein</keyword>
<dbReference type="Proteomes" id="UP000187406">
    <property type="component" value="Unassembled WGS sequence"/>
</dbReference>
<evidence type="ECO:0000256" key="1">
    <source>
        <dbReference type="ARBA" id="ARBA00004141"/>
    </source>
</evidence>
<keyword evidence="5" id="KW-0479">Metal-binding</keyword>
<evidence type="ECO:0000256" key="6">
    <source>
        <dbReference type="ARBA" id="ARBA00022741"/>
    </source>
</evidence>
<evidence type="ECO:0000256" key="9">
    <source>
        <dbReference type="ARBA" id="ARBA00022989"/>
    </source>
</evidence>
<comment type="similarity">
    <text evidence="2">Belongs to the cation transport ATPase (P-type) (TC 3.A.3) family. Type IIIA subfamily.</text>
</comment>
<dbReference type="OrthoDB" id="1931203at2759"/>
<evidence type="ECO:0000313" key="11">
    <source>
        <dbReference type="EMBL" id="GAV71813.1"/>
    </source>
</evidence>
<evidence type="ECO:0000256" key="7">
    <source>
        <dbReference type="ARBA" id="ARBA00022840"/>
    </source>
</evidence>
<evidence type="ECO:0000256" key="8">
    <source>
        <dbReference type="ARBA" id="ARBA00022842"/>
    </source>
</evidence>
<reference evidence="12" key="1">
    <citation type="submission" date="2016-04" db="EMBL/GenBank/DDBJ databases">
        <title>Cephalotus genome sequencing.</title>
        <authorList>
            <person name="Fukushima K."/>
            <person name="Hasebe M."/>
            <person name="Fang X."/>
        </authorList>
    </citation>
    <scope>NUCLEOTIDE SEQUENCE [LARGE SCALE GENOMIC DNA]</scope>
    <source>
        <strain evidence="12">cv. St1</strain>
    </source>
</reference>
<organism evidence="11 12">
    <name type="scientific">Cephalotus follicularis</name>
    <name type="common">Albany pitcher plant</name>
    <dbReference type="NCBI Taxonomy" id="3775"/>
    <lineage>
        <taxon>Eukaryota</taxon>
        <taxon>Viridiplantae</taxon>
        <taxon>Streptophyta</taxon>
        <taxon>Embryophyta</taxon>
        <taxon>Tracheophyta</taxon>
        <taxon>Spermatophyta</taxon>
        <taxon>Magnoliopsida</taxon>
        <taxon>eudicotyledons</taxon>
        <taxon>Gunneridae</taxon>
        <taxon>Pentapetalae</taxon>
        <taxon>rosids</taxon>
        <taxon>fabids</taxon>
        <taxon>Oxalidales</taxon>
        <taxon>Cephalotaceae</taxon>
        <taxon>Cephalotus</taxon>
    </lineage>
</organism>
<evidence type="ECO:0000256" key="2">
    <source>
        <dbReference type="ARBA" id="ARBA00008804"/>
    </source>
</evidence>
<dbReference type="GO" id="GO:0016020">
    <property type="term" value="C:membrane"/>
    <property type="evidence" value="ECO:0007669"/>
    <property type="project" value="UniProtKB-SubCell"/>
</dbReference>
<evidence type="ECO:0000256" key="5">
    <source>
        <dbReference type="ARBA" id="ARBA00022723"/>
    </source>
</evidence>
<dbReference type="FunFam" id="3.40.50.1000:FF:000211">
    <property type="entry name" value="Plasma membrane ATPase"/>
    <property type="match status" value="1"/>
</dbReference>
<dbReference type="PANTHER" id="PTHR42861">
    <property type="entry name" value="CALCIUM-TRANSPORTING ATPASE"/>
    <property type="match status" value="1"/>
</dbReference>
<proteinExistence type="inferred from homology"/>
<keyword evidence="4" id="KW-0812">Transmembrane</keyword>
<dbReference type="EMBL" id="BDDD01000945">
    <property type="protein sequence ID" value="GAV71813.1"/>
    <property type="molecule type" value="Genomic_DNA"/>
</dbReference>
<dbReference type="InterPro" id="IPR023299">
    <property type="entry name" value="ATPase_P-typ_cyto_dom_N"/>
</dbReference>
<dbReference type="SUPFAM" id="SSF81660">
    <property type="entry name" value="Metal cation-transporting ATPase, ATP-binding domain N"/>
    <property type="match status" value="1"/>
</dbReference>
<keyword evidence="9" id="KW-1133">Transmembrane helix</keyword>
<comment type="subcellular location">
    <subcellularLocation>
        <location evidence="1">Membrane</location>
        <topology evidence="1">Multi-pass membrane protein</topology>
    </subcellularLocation>
</comment>
<dbReference type="Gene3D" id="3.40.50.1000">
    <property type="entry name" value="HAD superfamily/HAD-like"/>
    <property type="match status" value="1"/>
</dbReference>
<dbReference type="InParanoid" id="A0A1Q3BVK2"/>
<evidence type="ECO:0000256" key="4">
    <source>
        <dbReference type="ARBA" id="ARBA00022692"/>
    </source>
</evidence>
<keyword evidence="12" id="KW-1185">Reference proteome</keyword>
<dbReference type="GO" id="GO:0046872">
    <property type="term" value="F:metal ion binding"/>
    <property type="evidence" value="ECO:0007669"/>
    <property type="project" value="UniProtKB-KW"/>
</dbReference>
<evidence type="ECO:0000256" key="3">
    <source>
        <dbReference type="ARBA" id="ARBA00022553"/>
    </source>
</evidence>
<keyword evidence="6" id="KW-0547">Nucleotide-binding</keyword>